<protein>
    <recommendedName>
        <fullName evidence="1">diguanylate cyclase</fullName>
        <ecNumber evidence="1">2.7.7.65</ecNumber>
    </recommendedName>
</protein>
<gene>
    <name evidence="5" type="ORF">NM06_18785</name>
</gene>
<dbReference type="SMART" id="SM00267">
    <property type="entry name" value="GGDEF"/>
    <property type="match status" value="1"/>
</dbReference>
<dbReference type="EMBL" id="JRWP01000054">
    <property type="protein sequence ID" value="KGY07077.1"/>
    <property type="molecule type" value="Genomic_DNA"/>
</dbReference>
<dbReference type="InterPro" id="IPR043128">
    <property type="entry name" value="Rev_trsase/Diguanyl_cyclase"/>
</dbReference>
<dbReference type="NCBIfam" id="TIGR00254">
    <property type="entry name" value="GGDEF"/>
    <property type="match status" value="1"/>
</dbReference>
<name>A0A0A5HNF1_PHOS4</name>
<evidence type="ECO:0000259" key="4">
    <source>
        <dbReference type="PROSITE" id="PS50887"/>
    </source>
</evidence>
<accession>A0A0A5HNF1</accession>
<evidence type="ECO:0000313" key="6">
    <source>
        <dbReference type="Proteomes" id="UP000030451"/>
    </source>
</evidence>
<comment type="caution">
    <text evidence="5">The sequence shown here is derived from an EMBL/GenBank/DDBJ whole genome shotgun (WGS) entry which is preliminary data.</text>
</comment>
<dbReference type="PANTHER" id="PTHR45138">
    <property type="entry name" value="REGULATORY COMPONENTS OF SENSORY TRANSDUCTION SYSTEM"/>
    <property type="match status" value="1"/>
</dbReference>
<keyword evidence="3" id="KW-1133">Transmembrane helix</keyword>
<comment type="catalytic activity">
    <reaction evidence="2">
        <text>2 GTP = 3',3'-c-di-GMP + 2 diphosphate</text>
        <dbReference type="Rhea" id="RHEA:24898"/>
        <dbReference type="ChEBI" id="CHEBI:33019"/>
        <dbReference type="ChEBI" id="CHEBI:37565"/>
        <dbReference type="ChEBI" id="CHEBI:58805"/>
        <dbReference type="EC" id="2.7.7.65"/>
    </reaction>
</comment>
<dbReference type="SUPFAM" id="SSF55073">
    <property type="entry name" value="Nucleotide cyclase"/>
    <property type="match status" value="1"/>
</dbReference>
<evidence type="ECO:0000256" key="2">
    <source>
        <dbReference type="ARBA" id="ARBA00034247"/>
    </source>
</evidence>
<dbReference type="PROSITE" id="PS50887">
    <property type="entry name" value="GGDEF"/>
    <property type="match status" value="1"/>
</dbReference>
<dbReference type="InterPro" id="IPR029787">
    <property type="entry name" value="Nucleotide_cyclase"/>
</dbReference>
<keyword evidence="3" id="KW-0472">Membrane</keyword>
<evidence type="ECO:0000313" key="5">
    <source>
        <dbReference type="EMBL" id="KGY07077.1"/>
    </source>
</evidence>
<dbReference type="InterPro" id="IPR000160">
    <property type="entry name" value="GGDEF_dom"/>
</dbReference>
<feature type="transmembrane region" description="Helical" evidence="3">
    <location>
        <begin position="309"/>
        <end position="329"/>
    </location>
</feature>
<proteinExistence type="predicted"/>
<evidence type="ECO:0000256" key="3">
    <source>
        <dbReference type="SAM" id="Phobius"/>
    </source>
</evidence>
<dbReference type="CDD" id="cd18773">
    <property type="entry name" value="PDC1_HK_sensor"/>
    <property type="match status" value="1"/>
</dbReference>
<dbReference type="GO" id="GO:0052621">
    <property type="term" value="F:diguanylate cyclase activity"/>
    <property type="evidence" value="ECO:0007669"/>
    <property type="project" value="UniProtKB-EC"/>
</dbReference>
<dbReference type="Proteomes" id="UP000030451">
    <property type="component" value="Unassembled WGS sequence"/>
</dbReference>
<dbReference type="InterPro" id="IPR050469">
    <property type="entry name" value="Diguanylate_Cyclase"/>
</dbReference>
<dbReference type="Gene3D" id="3.30.70.270">
    <property type="match status" value="1"/>
</dbReference>
<dbReference type="AlphaFoldDB" id="A0A0A5HNF1"/>
<dbReference type="RefSeq" id="WP_038192896.1">
    <property type="nucleotide sequence ID" value="NZ_JRWP01000054.1"/>
</dbReference>
<feature type="domain" description="GGDEF" evidence="4">
    <location>
        <begin position="424"/>
        <end position="557"/>
    </location>
</feature>
<dbReference type="PANTHER" id="PTHR45138:SF9">
    <property type="entry name" value="DIGUANYLATE CYCLASE DGCM-RELATED"/>
    <property type="match status" value="1"/>
</dbReference>
<dbReference type="Pfam" id="PF00990">
    <property type="entry name" value="GGDEF"/>
    <property type="match status" value="1"/>
</dbReference>
<sequence length="565" mass="64436">MKLRETLLLFLILVSGVFAVTAYTVSKKAVDSVVQDLIWKYSQVAAQHDIEQTLAPILEEVALAQKIATDPHIVSWGRNASDEVYRSTAEAVLERYRWQFKSKNFFIALDGDLSYHYNDVPSIRQPSYLRYYLEPTSVTDTWYFDQKAQGQRLSVNIAKDIHIDRTKVWINQAILDKGQFLGIVGTGMDIDLFTSQLAHLDTSSLRTFFVDEKHRVQLILESGQFDYPLRNAKFEKPKLASMIPNRQDLEALTQFMRKQKYGQEAESLMIEQNQGRAVVSINYIEELGWYELTFVDVESMLPPWTYSNLGYIFVVITLLFGGFSYYYWLNVWVKPLEISAQRIHKLAKESDYVVSERSSDLANHLSVIEEELTKSRHSLHKMVVSRTAALDELTTVDVVTQLWNKKGLEKELAMEIARSKREQTAFGLIWIDLGLTDDETIETASASFESTLSAAGRGICHAIRVYDQAARWEDDEFIVLVRTKYPCSLNQLAGRIKSCILSEQMDSEHLQRLTDSLAIGGTVIHPGSSEREALTMADRALYLAKGKSGEKVYIHHCRAPEDQIA</sequence>
<keyword evidence="3" id="KW-0812">Transmembrane</keyword>
<evidence type="ECO:0000256" key="1">
    <source>
        <dbReference type="ARBA" id="ARBA00012528"/>
    </source>
</evidence>
<reference evidence="5 6" key="1">
    <citation type="submission" date="2014-10" db="EMBL/GenBank/DDBJ databases">
        <title>Genome sequencing of Vibrio sinaloensis T08.</title>
        <authorList>
            <person name="Chan K.-G."/>
            <person name="Mohamad N.I."/>
        </authorList>
    </citation>
    <scope>NUCLEOTIDE SEQUENCE [LARGE SCALE GENOMIC DNA]</scope>
    <source>
        <strain evidence="5 6">T08</strain>
    </source>
</reference>
<dbReference type="STRING" id="379097.SE23_12980"/>
<organism evidence="5 6">
    <name type="scientific">Photobacterium sp. (strain ATCC 43367)</name>
    <dbReference type="NCBI Taxonomy" id="379097"/>
    <lineage>
        <taxon>Bacteria</taxon>
        <taxon>Pseudomonadati</taxon>
        <taxon>Pseudomonadota</taxon>
        <taxon>Gammaproteobacteria</taxon>
        <taxon>Vibrionales</taxon>
        <taxon>Vibrionaceae</taxon>
        <taxon>Vibrio</taxon>
        <taxon>Vibrio oreintalis group</taxon>
    </lineage>
</organism>
<dbReference type="EC" id="2.7.7.65" evidence="1"/>